<organism evidence="9 10">
    <name type="scientific">Porphyridium purpureum</name>
    <name type="common">Red alga</name>
    <name type="synonym">Porphyridium cruentum</name>
    <dbReference type="NCBI Taxonomy" id="35688"/>
    <lineage>
        <taxon>Eukaryota</taxon>
        <taxon>Rhodophyta</taxon>
        <taxon>Bangiophyceae</taxon>
        <taxon>Porphyridiales</taxon>
        <taxon>Porphyridiaceae</taxon>
        <taxon>Porphyridium</taxon>
    </lineage>
</organism>
<keyword evidence="5" id="KW-1015">Disulfide bond</keyword>
<dbReference type="GO" id="GO:0016971">
    <property type="term" value="F:flavin-dependent sulfhydryl oxidase activity"/>
    <property type="evidence" value="ECO:0007669"/>
    <property type="project" value="InterPro"/>
</dbReference>
<evidence type="ECO:0000256" key="4">
    <source>
        <dbReference type="ARBA" id="ARBA00023002"/>
    </source>
</evidence>
<dbReference type="GO" id="GO:0050660">
    <property type="term" value="F:flavin adenine dinucleotide binding"/>
    <property type="evidence" value="ECO:0007669"/>
    <property type="project" value="TreeGrafter"/>
</dbReference>
<evidence type="ECO:0000313" key="10">
    <source>
        <dbReference type="Proteomes" id="UP000324585"/>
    </source>
</evidence>
<dbReference type="GO" id="GO:0005739">
    <property type="term" value="C:mitochondrion"/>
    <property type="evidence" value="ECO:0007669"/>
    <property type="project" value="TreeGrafter"/>
</dbReference>
<dbReference type="PANTHER" id="PTHR12645">
    <property type="entry name" value="ALR/ERV"/>
    <property type="match status" value="1"/>
</dbReference>
<protein>
    <recommendedName>
        <fullName evidence="6">Sulfhydryl oxidase</fullName>
        <ecNumber evidence="6">1.8.3.2</ecNumber>
    </recommendedName>
</protein>
<evidence type="ECO:0000256" key="1">
    <source>
        <dbReference type="ARBA" id="ARBA00001974"/>
    </source>
</evidence>
<dbReference type="SUPFAM" id="SSF69000">
    <property type="entry name" value="FAD-dependent thiol oxidase"/>
    <property type="match status" value="1"/>
</dbReference>
<feature type="domain" description="ERV/ALR sulfhydryl oxidase" evidence="8">
    <location>
        <begin position="27"/>
        <end position="127"/>
    </location>
</feature>
<keyword evidence="10" id="KW-1185">Reference proteome</keyword>
<reference evidence="10" key="1">
    <citation type="journal article" date="2019" name="Nat. Commun.">
        <title>Expansion of phycobilisome linker gene families in mesophilic red algae.</title>
        <authorList>
            <person name="Lee J."/>
            <person name="Kim D."/>
            <person name="Bhattacharya D."/>
            <person name="Yoon H.S."/>
        </authorList>
    </citation>
    <scope>NUCLEOTIDE SEQUENCE [LARGE SCALE GENOMIC DNA]</scope>
    <source>
        <strain evidence="10">CCMP 1328</strain>
    </source>
</reference>
<keyword evidence="4 6" id="KW-0560">Oxidoreductase</keyword>
<sequence length="157" mass="17246">MQAVAENDRMGGAKASDGAGAESSEENAVDRETLGRATWTFLHTLAAAYPERPSVERQRKTSLFMTLFAELYPCETCADGFQEIVANHPPRTQSNAAFARWMCEVHNEVNVSIGKPVYDCSRASERWGTCESCKGHEKELDDFLSIANLPGGAKSKK</sequence>
<dbReference type="Proteomes" id="UP000324585">
    <property type="component" value="Unassembled WGS sequence"/>
</dbReference>
<dbReference type="EC" id="1.8.3.2" evidence="6"/>
<feature type="compositionally biased region" description="Basic and acidic residues" evidence="7">
    <location>
        <begin position="1"/>
        <end position="11"/>
    </location>
</feature>
<gene>
    <name evidence="9" type="ORF">FVE85_1970</name>
</gene>
<dbReference type="Pfam" id="PF04777">
    <property type="entry name" value="Evr1_Alr"/>
    <property type="match status" value="1"/>
</dbReference>
<evidence type="ECO:0000259" key="8">
    <source>
        <dbReference type="PROSITE" id="PS51324"/>
    </source>
</evidence>
<dbReference type="InterPro" id="IPR039799">
    <property type="entry name" value="ALR/ERV"/>
</dbReference>
<dbReference type="OMA" id="FALWMCQ"/>
<comment type="cofactor">
    <cofactor evidence="1 6">
        <name>FAD</name>
        <dbReference type="ChEBI" id="CHEBI:57692"/>
    </cofactor>
</comment>
<comment type="catalytic activity">
    <reaction evidence="6">
        <text>2 R'C(R)SH + O2 = R'C(R)S-S(R)CR' + H2O2</text>
        <dbReference type="Rhea" id="RHEA:17357"/>
        <dbReference type="ChEBI" id="CHEBI:15379"/>
        <dbReference type="ChEBI" id="CHEBI:16240"/>
        <dbReference type="ChEBI" id="CHEBI:16520"/>
        <dbReference type="ChEBI" id="CHEBI:17412"/>
        <dbReference type="EC" id="1.8.3.2"/>
    </reaction>
</comment>
<dbReference type="InterPro" id="IPR036774">
    <property type="entry name" value="ERV/ALR_sulphydryl_oxid_sf"/>
</dbReference>
<evidence type="ECO:0000256" key="6">
    <source>
        <dbReference type="RuleBase" id="RU371123"/>
    </source>
</evidence>
<feature type="region of interest" description="Disordered" evidence="7">
    <location>
        <begin position="1"/>
        <end position="30"/>
    </location>
</feature>
<name>A0A5J4YXE0_PORPP</name>
<keyword evidence="2 6" id="KW-0285">Flavoprotein</keyword>
<dbReference type="FunFam" id="1.20.120.310:FF:000002">
    <property type="entry name" value="Sulfhydryl oxidase"/>
    <property type="match status" value="1"/>
</dbReference>
<evidence type="ECO:0000256" key="5">
    <source>
        <dbReference type="ARBA" id="ARBA00023157"/>
    </source>
</evidence>
<accession>A0A5J4YXE0</accession>
<dbReference type="PROSITE" id="PS51324">
    <property type="entry name" value="ERV_ALR"/>
    <property type="match status" value="1"/>
</dbReference>
<dbReference type="AlphaFoldDB" id="A0A5J4YXE0"/>
<evidence type="ECO:0000256" key="7">
    <source>
        <dbReference type="SAM" id="MobiDB-lite"/>
    </source>
</evidence>
<dbReference type="PANTHER" id="PTHR12645:SF0">
    <property type="entry name" value="FAD-LINKED SULFHYDRYL OXIDASE ALR"/>
    <property type="match status" value="1"/>
</dbReference>
<dbReference type="OrthoDB" id="17199at2759"/>
<keyword evidence="3 6" id="KW-0274">FAD</keyword>
<evidence type="ECO:0000313" key="9">
    <source>
        <dbReference type="EMBL" id="KAA8495815.1"/>
    </source>
</evidence>
<proteinExistence type="predicted"/>
<evidence type="ECO:0000256" key="3">
    <source>
        <dbReference type="ARBA" id="ARBA00022827"/>
    </source>
</evidence>
<comment type="caution">
    <text evidence="9">The sequence shown here is derived from an EMBL/GenBank/DDBJ whole genome shotgun (WGS) entry which is preliminary data.</text>
</comment>
<evidence type="ECO:0000256" key="2">
    <source>
        <dbReference type="ARBA" id="ARBA00022630"/>
    </source>
</evidence>
<dbReference type="Gene3D" id="1.20.120.310">
    <property type="entry name" value="ERV/ALR sulfhydryl oxidase domain"/>
    <property type="match status" value="1"/>
</dbReference>
<dbReference type="InterPro" id="IPR017905">
    <property type="entry name" value="ERV/ALR_sulphydryl_oxidase"/>
</dbReference>
<dbReference type="EMBL" id="VRMN01000003">
    <property type="protein sequence ID" value="KAA8495815.1"/>
    <property type="molecule type" value="Genomic_DNA"/>
</dbReference>